<dbReference type="OrthoDB" id="9797527at2"/>
<dbReference type="SMART" id="SM00947">
    <property type="entry name" value="Pro_CA"/>
    <property type="match status" value="1"/>
</dbReference>
<gene>
    <name evidence="3" type="ORF">SAMN05661099_1767</name>
</gene>
<dbReference type="InterPro" id="IPR036874">
    <property type="entry name" value="Carbonic_anhydrase_sf"/>
</dbReference>
<dbReference type="Pfam" id="PF00484">
    <property type="entry name" value="Pro_CA"/>
    <property type="match status" value="1"/>
</dbReference>
<evidence type="ECO:0000256" key="2">
    <source>
        <dbReference type="PIRSR" id="PIRSR601765-1"/>
    </source>
</evidence>
<organism evidence="3 4">
    <name type="scientific">Daejeonella lutea</name>
    <dbReference type="NCBI Taxonomy" id="572036"/>
    <lineage>
        <taxon>Bacteria</taxon>
        <taxon>Pseudomonadati</taxon>
        <taxon>Bacteroidota</taxon>
        <taxon>Sphingobacteriia</taxon>
        <taxon>Sphingobacteriales</taxon>
        <taxon>Sphingobacteriaceae</taxon>
        <taxon>Daejeonella</taxon>
    </lineage>
</organism>
<feature type="binding site" evidence="2">
    <location>
        <position position="58"/>
    </location>
    <ligand>
        <name>Zn(2+)</name>
        <dbReference type="ChEBI" id="CHEBI:29105"/>
    </ligand>
</feature>
<keyword evidence="2" id="KW-0479">Metal-binding</keyword>
<dbReference type="EMBL" id="FUYR01000001">
    <property type="protein sequence ID" value="SKB53724.1"/>
    <property type="molecule type" value="Genomic_DNA"/>
</dbReference>
<dbReference type="Gene3D" id="3.40.1050.10">
    <property type="entry name" value="Carbonic anhydrase"/>
    <property type="match status" value="1"/>
</dbReference>
<feature type="binding site" evidence="2">
    <location>
        <position position="114"/>
    </location>
    <ligand>
        <name>Zn(2+)</name>
        <dbReference type="ChEBI" id="CHEBI:29105"/>
    </ligand>
</feature>
<evidence type="ECO:0000313" key="3">
    <source>
        <dbReference type="EMBL" id="SKB53724.1"/>
    </source>
</evidence>
<feature type="binding site" evidence="2">
    <location>
        <position position="60"/>
    </location>
    <ligand>
        <name>Zn(2+)</name>
        <dbReference type="ChEBI" id="CHEBI:29105"/>
    </ligand>
</feature>
<evidence type="ECO:0000313" key="4">
    <source>
        <dbReference type="Proteomes" id="UP000189981"/>
    </source>
</evidence>
<proteinExistence type="inferred from homology"/>
<accession>A0A1T5C2U6</accession>
<keyword evidence="4" id="KW-1185">Reference proteome</keyword>
<dbReference type="PANTHER" id="PTHR11002:SF79">
    <property type="entry name" value="CARBONIC ANHYDRASE 2"/>
    <property type="match status" value="1"/>
</dbReference>
<dbReference type="GO" id="GO:0004089">
    <property type="term" value="F:carbonate dehydratase activity"/>
    <property type="evidence" value="ECO:0007669"/>
    <property type="project" value="InterPro"/>
</dbReference>
<dbReference type="SUPFAM" id="SSF53056">
    <property type="entry name" value="beta-carbonic anhydrase, cab"/>
    <property type="match status" value="1"/>
</dbReference>
<dbReference type="InterPro" id="IPR001765">
    <property type="entry name" value="Carbonic_anhydrase"/>
</dbReference>
<dbReference type="CDD" id="cd03378">
    <property type="entry name" value="beta_CA_cladeC"/>
    <property type="match status" value="1"/>
</dbReference>
<evidence type="ECO:0000256" key="1">
    <source>
        <dbReference type="ARBA" id="ARBA00006217"/>
    </source>
</evidence>
<dbReference type="Proteomes" id="UP000189981">
    <property type="component" value="Unassembled WGS sequence"/>
</dbReference>
<sequence length="225" mass="24631">MRHHIGQTRESLTPQKALEFLKEGNTRFCNNLSYKRDFMQTVTETTEGQWPFAAILSCSDSRVVTELVFDQGLGDIFSIRLAGNIASQQAIASMEYTCKVLGSKLVVVLGHTSCGAVKAACDGVEMGHLGSLTKMIDPAITAETETTENRTSGNKKFLDNVLHNNVHHQIQTIVGHSQIIREMLEKGEIGIIGGIYDISTGCVEFFDEMFDLESNLESVSKAGAV</sequence>
<feature type="binding site" evidence="2">
    <location>
        <position position="111"/>
    </location>
    <ligand>
        <name>Zn(2+)</name>
        <dbReference type="ChEBI" id="CHEBI:29105"/>
    </ligand>
</feature>
<dbReference type="PANTHER" id="PTHR11002">
    <property type="entry name" value="CARBONIC ANHYDRASE"/>
    <property type="match status" value="1"/>
</dbReference>
<comment type="cofactor">
    <cofactor evidence="2">
        <name>Zn(2+)</name>
        <dbReference type="ChEBI" id="CHEBI:29105"/>
    </cofactor>
    <text evidence="2">Binds 1 zinc ion per subunit.</text>
</comment>
<comment type="similarity">
    <text evidence="1">Belongs to the beta-class carbonic anhydrase family.</text>
</comment>
<dbReference type="STRING" id="572036.SAMN05661099_1767"/>
<dbReference type="GO" id="GO:0008270">
    <property type="term" value="F:zinc ion binding"/>
    <property type="evidence" value="ECO:0007669"/>
    <property type="project" value="InterPro"/>
</dbReference>
<name>A0A1T5C2U6_9SPHI</name>
<protein>
    <submittedName>
        <fullName evidence="3">Carbonic anhydrase</fullName>
    </submittedName>
</protein>
<dbReference type="RefSeq" id="WP_079702206.1">
    <property type="nucleotide sequence ID" value="NZ_FUYR01000001.1"/>
</dbReference>
<reference evidence="4" key="1">
    <citation type="submission" date="2017-02" db="EMBL/GenBank/DDBJ databases">
        <authorList>
            <person name="Varghese N."/>
            <person name="Submissions S."/>
        </authorList>
    </citation>
    <scope>NUCLEOTIDE SEQUENCE [LARGE SCALE GENOMIC DNA]</scope>
    <source>
        <strain evidence="4">DSM 22385</strain>
    </source>
</reference>
<dbReference type="AlphaFoldDB" id="A0A1T5C2U6"/>
<keyword evidence="2" id="KW-0862">Zinc</keyword>